<evidence type="ECO:0000313" key="2">
    <source>
        <dbReference type="Proteomes" id="UP001374535"/>
    </source>
</evidence>
<protein>
    <submittedName>
        <fullName evidence="1">Uncharacterized protein</fullName>
    </submittedName>
</protein>
<dbReference type="AlphaFoldDB" id="A0AAQ3PEV2"/>
<proteinExistence type="predicted"/>
<accession>A0AAQ3PEV2</accession>
<organism evidence="1 2">
    <name type="scientific">Vigna mungo</name>
    <name type="common">Black gram</name>
    <name type="synonym">Phaseolus mungo</name>
    <dbReference type="NCBI Taxonomy" id="3915"/>
    <lineage>
        <taxon>Eukaryota</taxon>
        <taxon>Viridiplantae</taxon>
        <taxon>Streptophyta</taxon>
        <taxon>Embryophyta</taxon>
        <taxon>Tracheophyta</taxon>
        <taxon>Spermatophyta</taxon>
        <taxon>Magnoliopsida</taxon>
        <taxon>eudicotyledons</taxon>
        <taxon>Gunneridae</taxon>
        <taxon>Pentapetalae</taxon>
        <taxon>rosids</taxon>
        <taxon>fabids</taxon>
        <taxon>Fabales</taxon>
        <taxon>Fabaceae</taxon>
        <taxon>Papilionoideae</taxon>
        <taxon>50 kb inversion clade</taxon>
        <taxon>NPAAA clade</taxon>
        <taxon>indigoferoid/millettioid clade</taxon>
        <taxon>Phaseoleae</taxon>
        <taxon>Vigna</taxon>
    </lineage>
</organism>
<keyword evidence="2" id="KW-1185">Reference proteome</keyword>
<dbReference type="Proteomes" id="UP001374535">
    <property type="component" value="Chromosome 1"/>
</dbReference>
<gene>
    <name evidence="1" type="ORF">V8G54_004268</name>
</gene>
<sequence>MVVFDGDDVRLGDENVSFRCDPQRIRRNWQPTASLGVAACGDRFLWTVVVGVLQGENMFTLACREAWEENPTSRSAVVSVVSDCRICLGWPDGTPVGNEILGRWRENPVASGGCFLNGSLPQGLRGLRENPNGF</sequence>
<reference evidence="1 2" key="1">
    <citation type="journal article" date="2023" name="Life. Sci Alliance">
        <title>Evolutionary insights into 3D genome organization and epigenetic landscape of Vigna mungo.</title>
        <authorList>
            <person name="Junaid A."/>
            <person name="Singh B."/>
            <person name="Bhatia S."/>
        </authorList>
    </citation>
    <scope>NUCLEOTIDE SEQUENCE [LARGE SCALE GENOMIC DNA]</scope>
    <source>
        <strain evidence="1">Urdbean</strain>
    </source>
</reference>
<evidence type="ECO:0000313" key="1">
    <source>
        <dbReference type="EMBL" id="WVZ25724.1"/>
    </source>
</evidence>
<name>A0AAQ3PEV2_VIGMU</name>
<dbReference type="EMBL" id="CP144700">
    <property type="protein sequence ID" value="WVZ25724.1"/>
    <property type="molecule type" value="Genomic_DNA"/>
</dbReference>